<evidence type="ECO:0000313" key="2">
    <source>
        <dbReference type="EMBL" id="MBT2160804.1"/>
    </source>
</evidence>
<feature type="domain" description="ATPase dynein-related AAA" evidence="1">
    <location>
        <begin position="548"/>
        <end position="651"/>
    </location>
</feature>
<dbReference type="InterPro" id="IPR011704">
    <property type="entry name" value="ATPase_dyneun-rel_AAA"/>
</dbReference>
<reference evidence="3" key="1">
    <citation type="submission" date="2023-07" db="EMBL/GenBank/DDBJ databases">
        <title>Zobellia barbeyronii sp. nov., a new marine flavobacterium, isolated from green and red algae.</title>
        <authorList>
            <person name="Nedashkovskaya O.I."/>
            <person name="Otstavnykh N."/>
            <person name="Zhukova N."/>
            <person name="Guzev K."/>
            <person name="Chausova V."/>
            <person name="Tekutyeva L."/>
            <person name="Mikhailov V."/>
            <person name="Isaeva M."/>
        </authorList>
    </citation>
    <scope>NUCLEOTIDE SEQUENCE [LARGE SCALE GENOMIC DNA]</scope>
    <source>
        <strain evidence="3">KMM 6746</strain>
    </source>
</reference>
<dbReference type="Gene3D" id="3.40.50.300">
    <property type="entry name" value="P-loop containing nucleotide triphosphate hydrolases"/>
    <property type="match status" value="1"/>
</dbReference>
<dbReference type="SUPFAM" id="SSF52540">
    <property type="entry name" value="P-loop containing nucleoside triphosphate hydrolases"/>
    <property type="match status" value="1"/>
</dbReference>
<dbReference type="InterPro" id="IPR052934">
    <property type="entry name" value="Methyl-DNA_Rec/Restrict_Enz"/>
</dbReference>
<dbReference type="InterPro" id="IPR027417">
    <property type="entry name" value="P-loop_NTPase"/>
</dbReference>
<dbReference type="EMBL" id="JACATN010000002">
    <property type="protein sequence ID" value="MBT2160804.1"/>
    <property type="molecule type" value="Genomic_DNA"/>
</dbReference>
<protein>
    <submittedName>
        <fullName evidence="2">AAA family ATPase</fullName>
    </submittedName>
</protein>
<dbReference type="RefSeq" id="WP_214611007.1">
    <property type="nucleotide sequence ID" value="NZ_JACATN010000002.1"/>
</dbReference>
<organism evidence="2 3">
    <name type="scientific">Zobellia barbeyronii</name>
    <dbReference type="NCBI Taxonomy" id="2748009"/>
    <lineage>
        <taxon>Bacteria</taxon>
        <taxon>Pseudomonadati</taxon>
        <taxon>Bacteroidota</taxon>
        <taxon>Flavobacteriia</taxon>
        <taxon>Flavobacteriales</taxon>
        <taxon>Flavobacteriaceae</taxon>
        <taxon>Zobellia</taxon>
    </lineage>
</organism>
<dbReference type="Pfam" id="PF07728">
    <property type="entry name" value="AAA_5"/>
    <property type="match status" value="1"/>
</dbReference>
<evidence type="ECO:0000259" key="1">
    <source>
        <dbReference type="Pfam" id="PF07728"/>
    </source>
</evidence>
<dbReference type="Proteomes" id="UP000740413">
    <property type="component" value="Unassembled WGS sequence"/>
</dbReference>
<gene>
    <name evidence="2" type="ORF">HW347_05975</name>
</gene>
<dbReference type="PANTHER" id="PTHR37291:SF1">
    <property type="entry name" value="TYPE IV METHYL-DIRECTED RESTRICTION ENZYME ECOKMCRB SUBUNIT"/>
    <property type="match status" value="1"/>
</dbReference>
<evidence type="ECO:0000313" key="3">
    <source>
        <dbReference type="Proteomes" id="UP000740413"/>
    </source>
</evidence>
<keyword evidence="3" id="KW-1185">Reference proteome</keyword>
<dbReference type="PANTHER" id="PTHR37291">
    <property type="entry name" value="5-METHYLCYTOSINE-SPECIFIC RESTRICTION ENZYME B"/>
    <property type="match status" value="1"/>
</dbReference>
<accession>A0ABS5WBN0</accession>
<sequence length="789" mass="90879">MIDYEDYEKEVYQWFMQKHEADPNFTFSVRVKGSKGSELDYFIGTKKSNYFATTFWTLPIAYPGSSSDCINLIFDSNNDVYEYHFELKQTNSPHNSQNQSVLNFLRILEGISINTLNTKPSAENNKIFKLEIGQRQERYTSLEKMLIDIWKDLEVLMPVVDKAILKEKENNPEFVAHRITPKEFNKMQGKLESRFKKYNHRKKDEERSEAVRKSFAIWLDKVESSKKAQSYLRAIDILNEILRIDIYAIKDIAELTELYQDLLENQRKQNGKYHYEKAPSYGRDRFFSAAIKEFIQFTKEGHGIATYTQKIKPPKQSPINSILYGPPGTGKTYKTINKALECCGVDISGLNREELKFRFDSLVSEGRINFTTFHQSMSYEDFVEGIKPIEPENEGDPIIYRVVEGIFKRLSIQATFSLSREKESLASENVLDFSLAFDDFVQEIEEKLASEEIIELITKNKGKVLVEGISQQGNLILKHPGKGNTYTASKQRLSRLHAAFPNLTEINNIDQEFRSVIGGSNSTINWAVLNAIRQNIFVSKNSNRVDRKFSWEDKIQVVKSLSKEDYKDKTGEPYVLIIDEINRGNVSAIFGELITLLEPDKRLGAAEEIRVKLPYSKDESFGVPSNLYIIGTMNTADRSVEALDTALRRRFIFEEVMPEPELLNDIEFEGFNLQEVLEVINQRIELLLDRDHTIGHSYFIKLESGDTEGLLSVFKNNIIPLLQEYFYNDYEKIALVLGSGFVKEKDIVKNIFPKFKNIEEPESNITFELSNTIEDIETAVQLLLGAVNE</sequence>
<name>A0ABS5WBN0_9FLAO</name>
<comment type="caution">
    <text evidence="2">The sequence shown here is derived from an EMBL/GenBank/DDBJ whole genome shotgun (WGS) entry which is preliminary data.</text>
</comment>
<proteinExistence type="predicted"/>